<keyword evidence="2" id="KW-0547">Nucleotide-binding</keyword>
<dbReference type="InterPro" id="IPR040999">
    <property type="entry name" value="Mak_N_cap"/>
</dbReference>
<protein>
    <recommendedName>
        <fullName evidence="5">Maltokinase N-terminal cap domain-containing protein</fullName>
    </recommendedName>
</protein>
<name>A0ABU5T5V7_9MICC</name>
<reference evidence="6 7" key="1">
    <citation type="submission" date="2023-12" db="EMBL/GenBank/DDBJ databases">
        <title>Sinomonas terricola sp. nov, isolated from litchi orchard soil in Guangdong, PR China.</title>
        <authorList>
            <person name="Jiaxin W."/>
            <person name="Yang Z."/>
            <person name="Honghui Z."/>
        </authorList>
    </citation>
    <scope>NUCLEOTIDE SEQUENCE [LARGE SCALE GENOMIC DNA]</scope>
    <source>
        <strain evidence="6 7">JGH33</strain>
    </source>
</reference>
<organism evidence="6 7">
    <name type="scientific">Sinomonas terricola</name>
    <dbReference type="NCBI Taxonomy" id="3110330"/>
    <lineage>
        <taxon>Bacteria</taxon>
        <taxon>Bacillati</taxon>
        <taxon>Actinomycetota</taxon>
        <taxon>Actinomycetes</taxon>
        <taxon>Micrococcales</taxon>
        <taxon>Micrococcaceae</taxon>
        <taxon>Sinomonas</taxon>
    </lineage>
</organism>
<dbReference type="EMBL" id="JAYGGQ010000006">
    <property type="protein sequence ID" value="MEA5455057.1"/>
    <property type="molecule type" value="Genomic_DNA"/>
</dbReference>
<keyword evidence="4" id="KW-0067">ATP-binding</keyword>
<sequence>MAVIHRATLVPTKLELIHPWLARQPWAGGDGELSRVGSYRFDDPDGEVGIEGFIVERGGTIFHLVLTYRGAPLAGAEPWLIGTMEHSALGTRWVYDGAGDPAAVAALMRGARGEQEQAVLEVHDGDTVVGVQEPDVRVYASGAGAPSFAGAPFAGSAGQLPALVSDGRVCEVTFGGATLRVARVLGSEVGGGAQLVARWRDGADSVAALAG</sequence>
<evidence type="ECO:0000259" key="5">
    <source>
        <dbReference type="Pfam" id="PF18085"/>
    </source>
</evidence>
<comment type="caution">
    <text evidence="6">The sequence shown here is derived from an EMBL/GenBank/DDBJ whole genome shotgun (WGS) entry which is preliminary data.</text>
</comment>
<proteinExistence type="predicted"/>
<keyword evidence="7" id="KW-1185">Reference proteome</keyword>
<dbReference type="Pfam" id="PF18085">
    <property type="entry name" value="Mak_N_cap"/>
    <property type="match status" value="1"/>
</dbReference>
<keyword evidence="1" id="KW-0808">Transferase</keyword>
<evidence type="ECO:0000313" key="7">
    <source>
        <dbReference type="Proteomes" id="UP001304769"/>
    </source>
</evidence>
<evidence type="ECO:0000256" key="1">
    <source>
        <dbReference type="ARBA" id="ARBA00022679"/>
    </source>
</evidence>
<dbReference type="NCBIfam" id="NF047744">
    <property type="entry name" value="CG0192_rel"/>
    <property type="match status" value="1"/>
</dbReference>
<evidence type="ECO:0000256" key="2">
    <source>
        <dbReference type="ARBA" id="ARBA00022741"/>
    </source>
</evidence>
<dbReference type="RefSeq" id="WP_323278909.1">
    <property type="nucleotide sequence ID" value="NZ_JAYGGQ010000006.1"/>
</dbReference>
<evidence type="ECO:0000256" key="3">
    <source>
        <dbReference type="ARBA" id="ARBA00022777"/>
    </source>
</evidence>
<dbReference type="Proteomes" id="UP001304769">
    <property type="component" value="Unassembled WGS sequence"/>
</dbReference>
<gene>
    <name evidence="6" type="ORF">SPF06_10035</name>
</gene>
<evidence type="ECO:0000256" key="4">
    <source>
        <dbReference type="ARBA" id="ARBA00022840"/>
    </source>
</evidence>
<accession>A0ABU5T5V7</accession>
<feature type="domain" description="Maltokinase N-terminal cap" evidence="5">
    <location>
        <begin position="20"/>
        <end position="100"/>
    </location>
</feature>
<keyword evidence="3" id="KW-0418">Kinase</keyword>
<evidence type="ECO:0000313" key="6">
    <source>
        <dbReference type="EMBL" id="MEA5455057.1"/>
    </source>
</evidence>